<proteinExistence type="predicted"/>
<feature type="compositionally biased region" description="Basic and acidic residues" evidence="1">
    <location>
        <begin position="87"/>
        <end position="97"/>
    </location>
</feature>
<name>A0A8J3YS29_9ACTN</name>
<organism evidence="3 4">
    <name type="scientific">Virgisporangium aliadipatigenens</name>
    <dbReference type="NCBI Taxonomy" id="741659"/>
    <lineage>
        <taxon>Bacteria</taxon>
        <taxon>Bacillati</taxon>
        <taxon>Actinomycetota</taxon>
        <taxon>Actinomycetes</taxon>
        <taxon>Micromonosporales</taxon>
        <taxon>Micromonosporaceae</taxon>
        <taxon>Virgisporangium</taxon>
    </lineage>
</organism>
<gene>
    <name evidence="3" type="ORF">Val02_77100</name>
</gene>
<comment type="caution">
    <text evidence="3">The sequence shown here is derived from an EMBL/GenBank/DDBJ whole genome shotgun (WGS) entry which is preliminary data.</text>
</comment>
<dbReference type="Proteomes" id="UP000619260">
    <property type="component" value="Unassembled WGS sequence"/>
</dbReference>
<evidence type="ECO:0000256" key="1">
    <source>
        <dbReference type="SAM" id="MobiDB-lite"/>
    </source>
</evidence>
<evidence type="ECO:0000313" key="4">
    <source>
        <dbReference type="Proteomes" id="UP000619260"/>
    </source>
</evidence>
<dbReference type="EMBL" id="BOPF01000039">
    <property type="protein sequence ID" value="GIJ50824.1"/>
    <property type="molecule type" value="Genomic_DNA"/>
</dbReference>
<keyword evidence="2" id="KW-0812">Transmembrane</keyword>
<accession>A0A8J3YS29</accession>
<keyword evidence="4" id="KW-1185">Reference proteome</keyword>
<feature type="transmembrane region" description="Helical" evidence="2">
    <location>
        <begin position="116"/>
        <end position="137"/>
    </location>
</feature>
<feature type="compositionally biased region" description="Low complexity" evidence="1">
    <location>
        <begin position="185"/>
        <end position="204"/>
    </location>
</feature>
<feature type="region of interest" description="Disordered" evidence="1">
    <location>
        <begin position="148"/>
        <end position="221"/>
    </location>
</feature>
<dbReference type="RefSeq" id="WP_203904239.1">
    <property type="nucleotide sequence ID" value="NZ_BOPF01000039.1"/>
</dbReference>
<feature type="region of interest" description="Disordered" evidence="1">
    <location>
        <begin position="76"/>
        <end position="111"/>
    </location>
</feature>
<dbReference type="AlphaFoldDB" id="A0A8J3YS29"/>
<evidence type="ECO:0000256" key="2">
    <source>
        <dbReference type="SAM" id="Phobius"/>
    </source>
</evidence>
<keyword evidence="2" id="KW-1133">Transmembrane helix</keyword>
<reference evidence="3" key="1">
    <citation type="submission" date="2021-01" db="EMBL/GenBank/DDBJ databases">
        <title>Whole genome shotgun sequence of Virgisporangium aliadipatigenens NBRC 105644.</title>
        <authorList>
            <person name="Komaki H."/>
            <person name="Tamura T."/>
        </authorList>
    </citation>
    <scope>NUCLEOTIDE SEQUENCE</scope>
    <source>
        <strain evidence="3">NBRC 105644</strain>
    </source>
</reference>
<feature type="compositionally biased region" description="Low complexity" evidence="1">
    <location>
        <begin position="152"/>
        <end position="164"/>
    </location>
</feature>
<evidence type="ECO:0000313" key="3">
    <source>
        <dbReference type="EMBL" id="GIJ50824.1"/>
    </source>
</evidence>
<sequence length="301" mass="30902">MTERVDLDRLADFVGGALDGTPDADAVRDLIAGDAAWESAYADLVTADAAVRLDLAEYAAQDTRMPDDVADRLASVLRSPGSSSEKATARETRDTRRPASRTDATRPGASRRRARLYAGLSAVTAVALVAFGLLVGLPRVARDGIKSNSDTAGAPAPGGQAEAAVDTPQQISGRDYRRGDFGTLGNDANAPGAAAARSSERGGPNALGGAAEQPGFAGSTPPELQRLLTPTARAACIQAIQAIHGGIVRLVDYARFEGRPALVALLDGTRDGGAGSWVVVVGPDCGQPTGNADERYSGPIA</sequence>
<protein>
    <submittedName>
        <fullName evidence="3">Uncharacterized protein</fullName>
    </submittedName>
</protein>
<keyword evidence="2" id="KW-0472">Membrane</keyword>